<sequence>MPSTRRFVHDTGNTPQHHRQLWEQGQQQAKLSIERYHYLCAAIQQAYTIGTVPGIYSTQFRKNWKCREGGILYCLSEAREWWNMVLNYHSSAATTGHKVWDRLFVQLKENNFEKGLIRCMFFARESGCLDPTCPFLHDEEQCKKDRQVVLRDRRNTLNQLSTREVSMRQTQQMKAYRARHPGPTSRSFEDFEREDDPELTAISEEPRKIAAICWNPACLKVKFKEPDEHKSEVTKISRCTRCRAAFYCSGECQNADWRRHKKDPCAPVEEIVENDDLWTKFGMRKGMGDVRIQFDENF</sequence>
<keyword evidence="2" id="KW-1185">Reference proteome</keyword>
<dbReference type="EMBL" id="MU277261">
    <property type="protein sequence ID" value="KAI0056596.1"/>
    <property type="molecule type" value="Genomic_DNA"/>
</dbReference>
<accession>A0ACB8SLE7</accession>
<evidence type="ECO:0000313" key="1">
    <source>
        <dbReference type="EMBL" id="KAI0056596.1"/>
    </source>
</evidence>
<dbReference type="Proteomes" id="UP000814140">
    <property type="component" value="Unassembled WGS sequence"/>
</dbReference>
<comment type="caution">
    <text evidence="1">The sequence shown here is derived from an EMBL/GenBank/DDBJ whole genome shotgun (WGS) entry which is preliminary data.</text>
</comment>
<reference evidence="1" key="1">
    <citation type="submission" date="2021-03" db="EMBL/GenBank/DDBJ databases">
        <authorList>
            <consortium name="DOE Joint Genome Institute"/>
            <person name="Ahrendt S."/>
            <person name="Looney B.P."/>
            <person name="Miyauchi S."/>
            <person name="Morin E."/>
            <person name="Drula E."/>
            <person name="Courty P.E."/>
            <person name="Chicoki N."/>
            <person name="Fauchery L."/>
            <person name="Kohler A."/>
            <person name="Kuo A."/>
            <person name="Labutti K."/>
            <person name="Pangilinan J."/>
            <person name="Lipzen A."/>
            <person name="Riley R."/>
            <person name="Andreopoulos W."/>
            <person name="He G."/>
            <person name="Johnson J."/>
            <person name="Barry K.W."/>
            <person name="Grigoriev I.V."/>
            <person name="Nagy L."/>
            <person name="Hibbett D."/>
            <person name="Henrissat B."/>
            <person name="Matheny P.B."/>
            <person name="Labbe J."/>
            <person name="Martin F."/>
        </authorList>
    </citation>
    <scope>NUCLEOTIDE SEQUENCE</scope>
    <source>
        <strain evidence="1">HHB10654</strain>
    </source>
</reference>
<organism evidence="1 2">
    <name type="scientific">Artomyces pyxidatus</name>
    <dbReference type="NCBI Taxonomy" id="48021"/>
    <lineage>
        <taxon>Eukaryota</taxon>
        <taxon>Fungi</taxon>
        <taxon>Dikarya</taxon>
        <taxon>Basidiomycota</taxon>
        <taxon>Agaricomycotina</taxon>
        <taxon>Agaricomycetes</taxon>
        <taxon>Russulales</taxon>
        <taxon>Auriscalpiaceae</taxon>
        <taxon>Artomyces</taxon>
    </lineage>
</organism>
<evidence type="ECO:0000313" key="2">
    <source>
        <dbReference type="Proteomes" id="UP000814140"/>
    </source>
</evidence>
<protein>
    <submittedName>
        <fullName evidence="1">Uncharacterized protein</fullName>
    </submittedName>
</protein>
<reference evidence="1" key="2">
    <citation type="journal article" date="2022" name="New Phytol.">
        <title>Evolutionary transition to the ectomycorrhizal habit in the genomes of a hyperdiverse lineage of mushroom-forming fungi.</title>
        <authorList>
            <person name="Looney B."/>
            <person name="Miyauchi S."/>
            <person name="Morin E."/>
            <person name="Drula E."/>
            <person name="Courty P.E."/>
            <person name="Kohler A."/>
            <person name="Kuo A."/>
            <person name="LaButti K."/>
            <person name="Pangilinan J."/>
            <person name="Lipzen A."/>
            <person name="Riley R."/>
            <person name="Andreopoulos W."/>
            <person name="He G."/>
            <person name="Johnson J."/>
            <person name="Nolan M."/>
            <person name="Tritt A."/>
            <person name="Barry K.W."/>
            <person name="Grigoriev I.V."/>
            <person name="Nagy L.G."/>
            <person name="Hibbett D."/>
            <person name="Henrissat B."/>
            <person name="Matheny P.B."/>
            <person name="Labbe J."/>
            <person name="Martin F.M."/>
        </authorList>
    </citation>
    <scope>NUCLEOTIDE SEQUENCE</scope>
    <source>
        <strain evidence="1">HHB10654</strain>
    </source>
</reference>
<gene>
    <name evidence="1" type="ORF">BV25DRAFT_1842199</name>
</gene>
<name>A0ACB8SLE7_9AGAM</name>
<proteinExistence type="predicted"/>